<evidence type="ECO:0000313" key="1">
    <source>
        <dbReference type="EMBL" id="KDO58069.1"/>
    </source>
</evidence>
<dbReference type="EMBL" id="KK784954">
    <property type="protein sequence ID" value="KDO58069.1"/>
    <property type="molecule type" value="Genomic_DNA"/>
</dbReference>
<keyword evidence="2" id="KW-1185">Reference proteome</keyword>
<accession>A0A067ESB6</accession>
<gene>
    <name evidence="1" type="ORF">CISIN_1g0391452mg</name>
</gene>
<dbReference type="Proteomes" id="UP000027120">
    <property type="component" value="Unassembled WGS sequence"/>
</dbReference>
<feature type="non-terminal residue" evidence="1">
    <location>
        <position position="46"/>
    </location>
</feature>
<name>A0A067ESB6_CITSI</name>
<organism evidence="1 2">
    <name type="scientific">Citrus sinensis</name>
    <name type="common">Sweet orange</name>
    <name type="synonym">Citrus aurantium var. sinensis</name>
    <dbReference type="NCBI Taxonomy" id="2711"/>
    <lineage>
        <taxon>Eukaryota</taxon>
        <taxon>Viridiplantae</taxon>
        <taxon>Streptophyta</taxon>
        <taxon>Embryophyta</taxon>
        <taxon>Tracheophyta</taxon>
        <taxon>Spermatophyta</taxon>
        <taxon>Magnoliopsida</taxon>
        <taxon>eudicotyledons</taxon>
        <taxon>Gunneridae</taxon>
        <taxon>Pentapetalae</taxon>
        <taxon>rosids</taxon>
        <taxon>malvids</taxon>
        <taxon>Sapindales</taxon>
        <taxon>Rutaceae</taxon>
        <taxon>Aurantioideae</taxon>
        <taxon>Citrus</taxon>
    </lineage>
</organism>
<proteinExistence type="predicted"/>
<sequence>MHIKQGAAVQIEFITHTDNDSDTAACYSRTHVDFISMTPYTDCMLI</sequence>
<protein>
    <submittedName>
        <fullName evidence="1">Uncharacterized protein</fullName>
    </submittedName>
</protein>
<evidence type="ECO:0000313" key="2">
    <source>
        <dbReference type="Proteomes" id="UP000027120"/>
    </source>
</evidence>
<dbReference type="AlphaFoldDB" id="A0A067ESB6"/>
<reference evidence="1 2" key="1">
    <citation type="submission" date="2014-04" db="EMBL/GenBank/DDBJ databases">
        <authorList>
            <consortium name="International Citrus Genome Consortium"/>
            <person name="Gmitter F."/>
            <person name="Chen C."/>
            <person name="Farmerie W."/>
            <person name="Harkins T."/>
            <person name="Desany B."/>
            <person name="Mohiuddin M."/>
            <person name="Kodira C."/>
            <person name="Borodovsky M."/>
            <person name="Lomsadze A."/>
            <person name="Burns P."/>
            <person name="Jenkins J."/>
            <person name="Prochnik S."/>
            <person name="Shu S."/>
            <person name="Chapman J."/>
            <person name="Pitluck S."/>
            <person name="Schmutz J."/>
            <person name="Rokhsar D."/>
        </authorList>
    </citation>
    <scope>NUCLEOTIDE SEQUENCE</scope>
</reference>